<dbReference type="Proteomes" id="UP000311382">
    <property type="component" value="Unassembled WGS sequence"/>
</dbReference>
<dbReference type="PANTHER" id="PTHR12320">
    <property type="entry name" value="PROTEIN PHOSPHATASE 2C"/>
    <property type="match status" value="1"/>
</dbReference>
<dbReference type="GO" id="GO:0046872">
    <property type="term" value="F:metal ion binding"/>
    <property type="evidence" value="ECO:0007669"/>
    <property type="project" value="UniProtKB-UniRule"/>
</dbReference>
<dbReference type="OrthoDB" id="60843at2759"/>
<comment type="catalytic activity">
    <reaction evidence="1">
        <text>O-phospho-L-threonyl-[protein] + H2O = L-threonyl-[protein] + phosphate</text>
        <dbReference type="Rhea" id="RHEA:47004"/>
        <dbReference type="Rhea" id="RHEA-COMP:11060"/>
        <dbReference type="Rhea" id="RHEA-COMP:11605"/>
        <dbReference type="ChEBI" id="CHEBI:15377"/>
        <dbReference type="ChEBI" id="CHEBI:30013"/>
        <dbReference type="ChEBI" id="CHEBI:43474"/>
        <dbReference type="ChEBI" id="CHEBI:61977"/>
        <dbReference type="EC" id="3.1.3.16"/>
    </reaction>
</comment>
<evidence type="ECO:0000313" key="4">
    <source>
        <dbReference type="EMBL" id="TNY21762.1"/>
    </source>
</evidence>
<feature type="compositionally biased region" description="Pro residues" evidence="2">
    <location>
        <begin position="239"/>
        <end position="249"/>
    </location>
</feature>
<evidence type="ECO:0000313" key="5">
    <source>
        <dbReference type="Proteomes" id="UP000311382"/>
    </source>
</evidence>
<feature type="domain" description="PPM-type phosphatase" evidence="3">
    <location>
        <begin position="113"/>
        <end position="427"/>
    </location>
</feature>
<dbReference type="InterPro" id="IPR039123">
    <property type="entry name" value="PPTC7"/>
</dbReference>
<proteinExistence type="inferred from homology"/>
<evidence type="ECO:0000256" key="1">
    <source>
        <dbReference type="RuleBase" id="RU366020"/>
    </source>
</evidence>
<dbReference type="InterPro" id="IPR001932">
    <property type="entry name" value="PPM-type_phosphatase-like_dom"/>
</dbReference>
<dbReference type="PROSITE" id="PS51746">
    <property type="entry name" value="PPM_2"/>
    <property type="match status" value="1"/>
</dbReference>
<reference evidence="4 5" key="1">
    <citation type="submission" date="2019-03" db="EMBL/GenBank/DDBJ databases">
        <title>Rhodosporidium diobovatum UCD-FST 08-225 genome sequencing, assembly, and annotation.</title>
        <authorList>
            <person name="Fakankun I.U."/>
            <person name="Fristensky B."/>
            <person name="Levin D.B."/>
        </authorList>
    </citation>
    <scope>NUCLEOTIDE SEQUENCE [LARGE SCALE GENOMIC DNA]</scope>
    <source>
        <strain evidence="4 5">UCD-FST 08-225</strain>
    </source>
</reference>
<gene>
    <name evidence="4" type="ORF">DMC30DRAFT_182553</name>
</gene>
<keyword evidence="5" id="KW-1185">Reference proteome</keyword>
<dbReference type="AlphaFoldDB" id="A0A5C5G007"/>
<dbReference type="SUPFAM" id="SSF81606">
    <property type="entry name" value="PP2C-like"/>
    <property type="match status" value="1"/>
</dbReference>
<dbReference type="STRING" id="5288.A0A5C5G007"/>
<name>A0A5C5G007_9BASI</name>
<evidence type="ECO:0000259" key="3">
    <source>
        <dbReference type="PROSITE" id="PS51746"/>
    </source>
</evidence>
<accession>A0A5C5G007</accession>
<feature type="region of interest" description="Disordered" evidence="2">
    <location>
        <begin position="20"/>
        <end position="56"/>
    </location>
</feature>
<keyword evidence="1" id="KW-0464">Manganese</keyword>
<keyword evidence="1" id="KW-0479">Metal-binding</keyword>
<feature type="region of interest" description="Disordered" evidence="2">
    <location>
        <begin position="235"/>
        <end position="255"/>
    </location>
</feature>
<organism evidence="4 5">
    <name type="scientific">Rhodotorula diobovata</name>
    <dbReference type="NCBI Taxonomy" id="5288"/>
    <lineage>
        <taxon>Eukaryota</taxon>
        <taxon>Fungi</taxon>
        <taxon>Dikarya</taxon>
        <taxon>Basidiomycota</taxon>
        <taxon>Pucciniomycotina</taxon>
        <taxon>Microbotryomycetes</taxon>
        <taxon>Sporidiobolales</taxon>
        <taxon>Sporidiobolaceae</taxon>
        <taxon>Rhodotorula</taxon>
    </lineage>
</organism>
<comment type="catalytic activity">
    <reaction evidence="1">
        <text>O-phospho-L-seryl-[protein] + H2O = L-seryl-[protein] + phosphate</text>
        <dbReference type="Rhea" id="RHEA:20629"/>
        <dbReference type="Rhea" id="RHEA-COMP:9863"/>
        <dbReference type="Rhea" id="RHEA-COMP:11604"/>
        <dbReference type="ChEBI" id="CHEBI:15377"/>
        <dbReference type="ChEBI" id="CHEBI:29999"/>
        <dbReference type="ChEBI" id="CHEBI:43474"/>
        <dbReference type="ChEBI" id="CHEBI:83421"/>
        <dbReference type="EC" id="3.1.3.16"/>
    </reaction>
</comment>
<dbReference type="EC" id="3.1.3.16" evidence="1"/>
<protein>
    <recommendedName>
        <fullName evidence="1">Protein phosphatase</fullName>
        <ecNumber evidence="1">3.1.3.16</ecNumber>
    </recommendedName>
</protein>
<sequence length="439" mass="46765">MSPSMLRRAAPLHRLRQLASHLRPSPSPVVASPSSPLATRSFSSSHPTRTDAPSHTRPWIFTTAAAFHGKPGYRPARASAGLGADHPLVAWRDQAMQEGRAPKEGAGHDWWFAEGVPEEEGQGTKGVVMGVADGVGGWEESGVDPSHFSQSLMWFARERVRTARWSLPPASKDGEGHESGMALVDLLDGAYQDVMEEKGVVAGSSTACLVALDAETGMLHAANLGDSGFIVLRPQPASDLPPTPPPTPPTDASTFVPPTPTVLYRVVHEQTPQIHFFNAPLQLSKLPPAERAQADKAEQEGKWLRDLPRDADVVSLQLEDGDVVLLVTDGYSDNIWADGETNRLVELVRTKLDAAASARPSSEAAPSRSTADAALASSVAQTAVNFARVVSVRADVQTPFAAEAKRWDVKGMVGGKVDDVTVVCAVVRKGDAPSDDGQQ</sequence>
<keyword evidence="1" id="KW-0904">Protein phosphatase</keyword>
<comment type="caution">
    <text evidence="4">The sequence shown here is derived from an EMBL/GenBank/DDBJ whole genome shotgun (WGS) entry which is preliminary data.</text>
</comment>
<dbReference type="EMBL" id="SOZI01000037">
    <property type="protein sequence ID" value="TNY21762.1"/>
    <property type="molecule type" value="Genomic_DNA"/>
</dbReference>
<dbReference type="InterPro" id="IPR036457">
    <property type="entry name" value="PPM-type-like_dom_sf"/>
</dbReference>
<feature type="compositionally biased region" description="Polar residues" evidence="2">
    <location>
        <begin position="37"/>
        <end position="47"/>
    </location>
</feature>
<keyword evidence="1" id="KW-0460">Magnesium</keyword>
<dbReference type="GO" id="GO:0004722">
    <property type="term" value="F:protein serine/threonine phosphatase activity"/>
    <property type="evidence" value="ECO:0007669"/>
    <property type="project" value="UniProtKB-EC"/>
</dbReference>
<keyword evidence="1" id="KW-0378">Hydrolase</keyword>
<dbReference type="Gene3D" id="3.60.40.10">
    <property type="entry name" value="PPM-type phosphatase domain"/>
    <property type="match status" value="1"/>
</dbReference>
<comment type="similarity">
    <text evidence="1">Belongs to the PP2C family.</text>
</comment>
<comment type="cofactor">
    <cofactor evidence="1">
        <name>Mg(2+)</name>
        <dbReference type="ChEBI" id="CHEBI:18420"/>
    </cofactor>
</comment>
<dbReference type="PANTHER" id="PTHR12320:SF1">
    <property type="entry name" value="PROTEIN PHOSPHATASE PTC7 HOMOLOG"/>
    <property type="match status" value="1"/>
</dbReference>
<comment type="cofactor">
    <cofactor evidence="1">
        <name>Mn(2+)</name>
        <dbReference type="ChEBI" id="CHEBI:29035"/>
    </cofactor>
</comment>
<evidence type="ECO:0000256" key="2">
    <source>
        <dbReference type="SAM" id="MobiDB-lite"/>
    </source>
</evidence>